<dbReference type="AlphaFoldDB" id="A0A506PGN6"/>
<gene>
    <name evidence="1" type="ORF">FJ651_10535</name>
</gene>
<protein>
    <submittedName>
        <fullName evidence="1">Uncharacterized protein</fullName>
    </submittedName>
</protein>
<name>A0A506PGN6_9FLAO</name>
<accession>A0A506PGN6</accession>
<comment type="caution">
    <text evidence="1">The sequence shown here is derived from an EMBL/GenBank/DDBJ whole genome shotgun (WGS) entry which is preliminary data.</text>
</comment>
<sequence length="181" mass="20936">MDLLVSISFDATECSRNDGIFEVLDIALQPEIYPSQDFDYALGVYDHPQAFETFFTLYDPLELIPVQFHYFDHSHDAPQQNYLTYKDLAALSRHSLPQVNIPDLVSIDLEKVWLLDLPNTYYFKVPCLYDNKHNKKTDVPDLYQGCYATLKEVLKAVNLAMGNPTPMVELLIENFEERTAY</sequence>
<dbReference type="EMBL" id="VHIQ01000005">
    <property type="protein sequence ID" value="TPV32744.1"/>
    <property type="molecule type" value="Genomic_DNA"/>
</dbReference>
<evidence type="ECO:0000313" key="1">
    <source>
        <dbReference type="EMBL" id="TPV32744.1"/>
    </source>
</evidence>
<evidence type="ECO:0000313" key="2">
    <source>
        <dbReference type="Proteomes" id="UP000317332"/>
    </source>
</evidence>
<keyword evidence="2" id="KW-1185">Reference proteome</keyword>
<dbReference type="Proteomes" id="UP000317332">
    <property type="component" value="Unassembled WGS sequence"/>
</dbReference>
<proteinExistence type="predicted"/>
<organism evidence="1 2">
    <name type="scientific">Paucihalobacter ruber</name>
    <dbReference type="NCBI Taxonomy" id="2567861"/>
    <lineage>
        <taxon>Bacteria</taxon>
        <taxon>Pseudomonadati</taxon>
        <taxon>Bacteroidota</taxon>
        <taxon>Flavobacteriia</taxon>
        <taxon>Flavobacteriales</taxon>
        <taxon>Flavobacteriaceae</taxon>
        <taxon>Paucihalobacter</taxon>
    </lineage>
</organism>
<dbReference type="RefSeq" id="WP_140990491.1">
    <property type="nucleotide sequence ID" value="NZ_VHIQ01000005.1"/>
</dbReference>
<reference evidence="1 2" key="1">
    <citation type="submission" date="2019-06" db="EMBL/GenBank/DDBJ databases">
        <title>Flavobacteriaceae Paucihalobacterium erythroidium CWB-1, complete genome.</title>
        <authorList>
            <person name="Wu S."/>
        </authorList>
    </citation>
    <scope>NUCLEOTIDE SEQUENCE [LARGE SCALE GENOMIC DNA]</scope>
    <source>
        <strain evidence="1 2">CWB-1</strain>
    </source>
</reference>